<dbReference type="Proteomes" id="UP001055439">
    <property type="component" value="Chromosome 4"/>
</dbReference>
<keyword evidence="3" id="KW-1185">Reference proteome</keyword>
<feature type="region of interest" description="Disordered" evidence="1">
    <location>
        <begin position="27"/>
        <end position="97"/>
    </location>
</feature>
<dbReference type="AlphaFoldDB" id="A0A9E7FIP9"/>
<evidence type="ECO:0000313" key="2">
    <source>
        <dbReference type="EMBL" id="URD94941.1"/>
    </source>
</evidence>
<name>A0A9E7FIP9_9LILI</name>
<sequence>MPMRTPDTLLAMIVRRRRNCAATRWSMRSTKITSESPPRRGRSSRGFRSWSCRTRTRLKETPSARSARMESSRRRPQGGCHARTSTTRAASCRGSGLGTRARCAATSSLPMTTV</sequence>
<evidence type="ECO:0000256" key="1">
    <source>
        <dbReference type="SAM" id="MobiDB-lite"/>
    </source>
</evidence>
<protein>
    <submittedName>
        <fullName evidence="2">Uncharacterized protein</fullName>
    </submittedName>
</protein>
<evidence type="ECO:0000313" key="3">
    <source>
        <dbReference type="Proteomes" id="UP001055439"/>
    </source>
</evidence>
<feature type="compositionally biased region" description="Basic and acidic residues" evidence="1">
    <location>
        <begin position="57"/>
        <end position="73"/>
    </location>
</feature>
<proteinExistence type="predicted"/>
<accession>A0A9E7FIP9</accession>
<dbReference type="EMBL" id="CP097506">
    <property type="protein sequence ID" value="URD94941.1"/>
    <property type="molecule type" value="Genomic_DNA"/>
</dbReference>
<reference evidence="2" key="1">
    <citation type="submission" date="2022-05" db="EMBL/GenBank/DDBJ databases">
        <title>The Musa troglodytarum L. genome provides insights into the mechanism of non-climacteric behaviour and enrichment of carotenoids.</title>
        <authorList>
            <person name="Wang J."/>
        </authorList>
    </citation>
    <scope>NUCLEOTIDE SEQUENCE</scope>
    <source>
        <tissue evidence="2">Leaf</tissue>
    </source>
</reference>
<gene>
    <name evidence="2" type="ORF">MUK42_36950</name>
</gene>
<organism evidence="2 3">
    <name type="scientific">Musa troglodytarum</name>
    <name type="common">fe'i banana</name>
    <dbReference type="NCBI Taxonomy" id="320322"/>
    <lineage>
        <taxon>Eukaryota</taxon>
        <taxon>Viridiplantae</taxon>
        <taxon>Streptophyta</taxon>
        <taxon>Embryophyta</taxon>
        <taxon>Tracheophyta</taxon>
        <taxon>Spermatophyta</taxon>
        <taxon>Magnoliopsida</taxon>
        <taxon>Liliopsida</taxon>
        <taxon>Zingiberales</taxon>
        <taxon>Musaceae</taxon>
        <taxon>Musa</taxon>
    </lineage>
</organism>